<evidence type="ECO:0000313" key="3">
    <source>
        <dbReference type="Proteomes" id="UP001305521"/>
    </source>
</evidence>
<proteinExistence type="predicted"/>
<dbReference type="EMBL" id="CP137852">
    <property type="protein sequence ID" value="WPB85701.1"/>
    <property type="molecule type" value="Genomic_DNA"/>
</dbReference>
<keyword evidence="1" id="KW-1133">Transmembrane helix</keyword>
<protein>
    <submittedName>
        <fullName evidence="2">Uncharacterized protein</fullName>
    </submittedName>
</protein>
<accession>A0ABZ0PKB4</accession>
<organism evidence="2 3">
    <name type="scientific">Sediminicoccus rosea</name>
    <dbReference type="NCBI Taxonomy" id="1225128"/>
    <lineage>
        <taxon>Bacteria</taxon>
        <taxon>Pseudomonadati</taxon>
        <taxon>Pseudomonadota</taxon>
        <taxon>Alphaproteobacteria</taxon>
        <taxon>Acetobacterales</taxon>
        <taxon>Roseomonadaceae</taxon>
        <taxon>Sediminicoccus</taxon>
    </lineage>
</organism>
<reference evidence="2 3" key="1">
    <citation type="submission" date="2023-11" db="EMBL/GenBank/DDBJ databases">
        <title>Arctic aerobic anoxygenic photoheterotroph Sediminicoccus rosea KRV36 adapts its photosynthesis to long days of polar summer.</title>
        <authorList>
            <person name="Tomasch J."/>
            <person name="Kopejtka K."/>
            <person name="Bily T."/>
            <person name="Gardiner A.T."/>
            <person name="Gardian Z."/>
            <person name="Shivaramu S."/>
            <person name="Koblizek M."/>
            <person name="Engelhardt F."/>
            <person name="Kaftan D."/>
        </authorList>
    </citation>
    <scope>NUCLEOTIDE SEQUENCE [LARGE SCALE GENOMIC DNA]</scope>
    <source>
        <strain evidence="2 3">R-30</strain>
    </source>
</reference>
<keyword evidence="1" id="KW-0472">Membrane</keyword>
<gene>
    <name evidence="2" type="ORF">R9Z33_02225</name>
</gene>
<evidence type="ECO:0000313" key="2">
    <source>
        <dbReference type="EMBL" id="WPB85701.1"/>
    </source>
</evidence>
<name>A0ABZ0PKB4_9PROT</name>
<feature type="transmembrane region" description="Helical" evidence="1">
    <location>
        <begin position="74"/>
        <end position="92"/>
    </location>
</feature>
<sequence length="133" mass="13865">MTIWIPLGLLAASFVLAETRRLTGQQGGFMSIALPLVFAGSALWLLGQLFLTVDMLAAAEAARDGLLAFDAEHARLNTAIMAVLGLGLGFAGGGRAAGLVALADPDEPMPSLFIPVFTALVGFALVMTAYFRI</sequence>
<dbReference type="RefSeq" id="WP_318649679.1">
    <property type="nucleotide sequence ID" value="NZ_CP137852.1"/>
</dbReference>
<feature type="transmembrane region" description="Helical" evidence="1">
    <location>
        <begin position="112"/>
        <end position="131"/>
    </location>
</feature>
<evidence type="ECO:0000256" key="1">
    <source>
        <dbReference type="SAM" id="Phobius"/>
    </source>
</evidence>
<keyword evidence="1" id="KW-0812">Transmembrane</keyword>
<dbReference type="Proteomes" id="UP001305521">
    <property type="component" value="Chromosome"/>
</dbReference>
<keyword evidence="3" id="KW-1185">Reference proteome</keyword>
<feature type="transmembrane region" description="Helical" evidence="1">
    <location>
        <begin position="27"/>
        <end position="53"/>
    </location>
</feature>